<accession>A0AAE0P845</accession>
<name>A0AAE0P845_9PEZI</name>
<sequence>MRQQEQQQQQWQQEQEQRLQRQEQQRQQEEQRPMQQQQPQLQQMQQQEQQQQQEQEQQSPPVVPTTQATSQIPVQAYPGSISHQTSWVWGTESVYPAKESAPSASRPASQESAPLNGNIHPADAPSSVPTPPSQYAQHVHLVSPEQTPAPSAAQQIQQPAQQQFQGYQHQGLPYSGNTEKLVEYSQPPASQYSSQYPSQPGPAVSPYLSNYPPVPVQSHSTAYQPPPPPPPPPVFFHPPPTVASKVSLPTAEYQPPQATTSQSLHQQAYQSPYPAYQAYTYHPPPPPAPQQQQQQKPYAVVDAYAAIPLSLPTPGATPGPEQGPPTSYFPPAPNAGPWQGGHPQGGQWNGQQQQQQWHGQAPYTPAATPGTPQYYGTQYGTHS</sequence>
<feature type="compositionally biased region" description="Pro residues" evidence="1">
    <location>
        <begin position="224"/>
        <end position="241"/>
    </location>
</feature>
<feature type="compositionally biased region" description="Polar residues" evidence="1">
    <location>
        <begin position="256"/>
        <end position="265"/>
    </location>
</feature>
<reference evidence="2" key="1">
    <citation type="journal article" date="2023" name="Mol. Phylogenet. Evol.">
        <title>Genome-scale phylogeny and comparative genomics of the fungal order Sordariales.</title>
        <authorList>
            <person name="Hensen N."/>
            <person name="Bonometti L."/>
            <person name="Westerberg I."/>
            <person name="Brannstrom I.O."/>
            <person name="Guillou S."/>
            <person name="Cros-Aarteil S."/>
            <person name="Calhoun S."/>
            <person name="Haridas S."/>
            <person name="Kuo A."/>
            <person name="Mondo S."/>
            <person name="Pangilinan J."/>
            <person name="Riley R."/>
            <person name="LaButti K."/>
            <person name="Andreopoulos B."/>
            <person name="Lipzen A."/>
            <person name="Chen C."/>
            <person name="Yan M."/>
            <person name="Daum C."/>
            <person name="Ng V."/>
            <person name="Clum A."/>
            <person name="Steindorff A."/>
            <person name="Ohm R.A."/>
            <person name="Martin F."/>
            <person name="Silar P."/>
            <person name="Natvig D.O."/>
            <person name="Lalanne C."/>
            <person name="Gautier V."/>
            <person name="Ament-Velasquez S.L."/>
            <person name="Kruys A."/>
            <person name="Hutchinson M.I."/>
            <person name="Powell A.J."/>
            <person name="Barry K."/>
            <person name="Miller A.N."/>
            <person name="Grigoriev I.V."/>
            <person name="Debuchy R."/>
            <person name="Gladieux P."/>
            <person name="Hiltunen Thoren M."/>
            <person name="Johannesson H."/>
        </authorList>
    </citation>
    <scope>NUCLEOTIDE SEQUENCE</scope>
    <source>
        <strain evidence="2">CBS 232.78</strain>
    </source>
</reference>
<comment type="caution">
    <text evidence="2">The sequence shown here is derived from an EMBL/GenBank/DDBJ whole genome shotgun (WGS) entry which is preliminary data.</text>
</comment>
<feature type="compositionally biased region" description="Low complexity" evidence="1">
    <location>
        <begin position="266"/>
        <end position="281"/>
    </location>
</feature>
<reference evidence="2" key="2">
    <citation type="submission" date="2023-06" db="EMBL/GenBank/DDBJ databases">
        <authorList>
            <consortium name="Lawrence Berkeley National Laboratory"/>
            <person name="Haridas S."/>
            <person name="Hensen N."/>
            <person name="Bonometti L."/>
            <person name="Westerberg I."/>
            <person name="Brannstrom I.O."/>
            <person name="Guillou S."/>
            <person name="Cros-Aarteil S."/>
            <person name="Calhoun S."/>
            <person name="Kuo A."/>
            <person name="Mondo S."/>
            <person name="Pangilinan J."/>
            <person name="Riley R."/>
            <person name="LaButti K."/>
            <person name="Andreopoulos B."/>
            <person name="Lipzen A."/>
            <person name="Chen C."/>
            <person name="Yanf M."/>
            <person name="Daum C."/>
            <person name="Ng V."/>
            <person name="Clum A."/>
            <person name="Steindorff A."/>
            <person name="Ohm R."/>
            <person name="Martin F."/>
            <person name="Silar P."/>
            <person name="Natvig D."/>
            <person name="Lalanne C."/>
            <person name="Gautier V."/>
            <person name="Ament-velasquez S.L."/>
            <person name="Kruys A."/>
            <person name="Hutchinson M.I."/>
            <person name="Powell A.J."/>
            <person name="Barry K."/>
            <person name="Miller A.N."/>
            <person name="Grigoriev I.V."/>
            <person name="Debuchy R."/>
            <person name="Gladieux P."/>
            <person name="Thoren M.H."/>
            <person name="Johannesson H."/>
        </authorList>
    </citation>
    <scope>NUCLEOTIDE SEQUENCE</scope>
    <source>
        <strain evidence="2">CBS 232.78</strain>
    </source>
</reference>
<evidence type="ECO:0000313" key="2">
    <source>
        <dbReference type="EMBL" id="KAK3395116.1"/>
    </source>
</evidence>
<feature type="compositionally biased region" description="Low complexity" evidence="1">
    <location>
        <begin position="1"/>
        <end position="14"/>
    </location>
</feature>
<proteinExistence type="predicted"/>
<dbReference type="AlphaFoldDB" id="A0AAE0P845"/>
<feature type="region of interest" description="Disordered" evidence="1">
    <location>
        <begin position="1"/>
        <end position="82"/>
    </location>
</feature>
<feature type="compositionally biased region" description="Polar residues" evidence="1">
    <location>
        <begin position="102"/>
        <end position="115"/>
    </location>
</feature>
<feature type="compositionally biased region" description="Low complexity" evidence="1">
    <location>
        <begin position="184"/>
        <end position="198"/>
    </location>
</feature>
<keyword evidence="3" id="KW-1185">Reference proteome</keyword>
<gene>
    <name evidence="2" type="ORF">B0H63DRAFT_462676</name>
</gene>
<feature type="compositionally biased region" description="Low complexity" evidence="1">
    <location>
        <begin position="349"/>
        <end position="375"/>
    </location>
</feature>
<protein>
    <submittedName>
        <fullName evidence="2">Uncharacterized protein</fullName>
    </submittedName>
</protein>
<feature type="compositionally biased region" description="Low complexity" evidence="1">
    <location>
        <begin position="290"/>
        <end position="299"/>
    </location>
</feature>
<evidence type="ECO:0000313" key="3">
    <source>
        <dbReference type="Proteomes" id="UP001285441"/>
    </source>
</evidence>
<feature type="region of interest" description="Disordered" evidence="1">
    <location>
        <begin position="95"/>
        <end position="383"/>
    </location>
</feature>
<feature type="compositionally biased region" description="Gly residues" evidence="1">
    <location>
        <begin position="338"/>
        <end position="348"/>
    </location>
</feature>
<feature type="compositionally biased region" description="Basic and acidic residues" evidence="1">
    <location>
        <begin position="15"/>
        <end position="32"/>
    </location>
</feature>
<feature type="compositionally biased region" description="Pro residues" evidence="1">
    <location>
        <begin position="315"/>
        <end position="334"/>
    </location>
</feature>
<feature type="compositionally biased region" description="Polar residues" evidence="1">
    <location>
        <begin position="64"/>
        <end position="73"/>
    </location>
</feature>
<dbReference type="Proteomes" id="UP001285441">
    <property type="component" value="Unassembled WGS sequence"/>
</dbReference>
<dbReference type="EMBL" id="JAULSW010000001">
    <property type="protein sequence ID" value="KAK3395116.1"/>
    <property type="molecule type" value="Genomic_DNA"/>
</dbReference>
<feature type="compositionally biased region" description="Low complexity" evidence="1">
    <location>
        <begin position="33"/>
        <end position="58"/>
    </location>
</feature>
<organism evidence="2 3">
    <name type="scientific">Podospora didyma</name>
    <dbReference type="NCBI Taxonomy" id="330526"/>
    <lineage>
        <taxon>Eukaryota</taxon>
        <taxon>Fungi</taxon>
        <taxon>Dikarya</taxon>
        <taxon>Ascomycota</taxon>
        <taxon>Pezizomycotina</taxon>
        <taxon>Sordariomycetes</taxon>
        <taxon>Sordariomycetidae</taxon>
        <taxon>Sordariales</taxon>
        <taxon>Podosporaceae</taxon>
        <taxon>Podospora</taxon>
    </lineage>
</organism>
<evidence type="ECO:0000256" key="1">
    <source>
        <dbReference type="SAM" id="MobiDB-lite"/>
    </source>
</evidence>
<feature type="compositionally biased region" description="Low complexity" evidence="1">
    <location>
        <begin position="146"/>
        <end position="170"/>
    </location>
</feature>